<dbReference type="InterPro" id="IPR012373">
    <property type="entry name" value="Ferrdict_sens_TM"/>
</dbReference>
<evidence type="ECO:0000313" key="5">
    <source>
        <dbReference type="Proteomes" id="UP000309872"/>
    </source>
</evidence>
<name>A0A4U0H6A7_9SPHI</name>
<gene>
    <name evidence="4" type="ORF">FAZ19_07775</name>
</gene>
<feature type="transmembrane region" description="Helical" evidence="1">
    <location>
        <begin position="77"/>
        <end position="98"/>
    </location>
</feature>
<dbReference type="PANTHER" id="PTHR30273:SF2">
    <property type="entry name" value="PROTEIN FECR"/>
    <property type="match status" value="1"/>
</dbReference>
<dbReference type="InterPro" id="IPR032508">
    <property type="entry name" value="FecR_C"/>
</dbReference>
<keyword evidence="5" id="KW-1185">Reference proteome</keyword>
<organism evidence="4 5">
    <name type="scientific">Sphingobacterium alkalisoli</name>
    <dbReference type="NCBI Taxonomy" id="1874115"/>
    <lineage>
        <taxon>Bacteria</taxon>
        <taxon>Pseudomonadati</taxon>
        <taxon>Bacteroidota</taxon>
        <taxon>Sphingobacteriia</taxon>
        <taxon>Sphingobacteriales</taxon>
        <taxon>Sphingobacteriaceae</taxon>
        <taxon>Sphingobacterium</taxon>
    </lineage>
</organism>
<dbReference type="Pfam" id="PF04773">
    <property type="entry name" value="FecR"/>
    <property type="match status" value="1"/>
</dbReference>
<dbReference type="PANTHER" id="PTHR30273">
    <property type="entry name" value="PERIPLASMIC SIGNAL SENSOR AND SIGMA FACTOR ACTIVATOR FECR-RELATED"/>
    <property type="match status" value="1"/>
</dbReference>
<dbReference type="Gene3D" id="2.60.120.1440">
    <property type="match status" value="1"/>
</dbReference>
<dbReference type="Proteomes" id="UP000309872">
    <property type="component" value="Unassembled WGS sequence"/>
</dbReference>
<protein>
    <submittedName>
        <fullName evidence="4">DUF4974 domain-containing protein</fullName>
    </submittedName>
</protein>
<comment type="caution">
    <text evidence="4">The sequence shown here is derived from an EMBL/GenBank/DDBJ whole genome shotgun (WGS) entry which is preliminary data.</text>
</comment>
<keyword evidence="1" id="KW-0472">Membrane</keyword>
<keyword evidence="1" id="KW-1133">Transmembrane helix</keyword>
<sequence length="381" mass="42960">MHKKRHQIKDRLFKIFRLYTSGKASTEQEKFVDTFYDSVGTEENVQESDMESISKEIKSNIDKIINTNPKVISFPWAAVKVAAAVVLIGAASILLFNLRQEQAEQPQYGQVSSHEETPILLVGSDSVYALGEEPPEGTSYKIIDDQKVLVFAARAEENESKLPKVVKNPTKNVFTFLLEDGTQIWLNSGAEVEISPQFGLIHRDIVATGEVYFDVAKQQINGRAIPFTVHTPLQRIEVLGTQFSINRSDSDEESIHLVEGKVKLTHNLYKTSTLLKPDQKAILNGSSSNILVVRAEDSNKVNAWRKNLFYFEDQTLASVMEELSQWYSVEIHVDKSIAQIPITGIITRYKNIQDALQIIEMTNNINTVKEGGKIYVKESQR</sequence>
<evidence type="ECO:0000313" key="4">
    <source>
        <dbReference type="EMBL" id="TJY66804.1"/>
    </source>
</evidence>
<reference evidence="4 5" key="1">
    <citation type="submission" date="2019-04" db="EMBL/GenBank/DDBJ databases">
        <title>Sphingobacterium olei sp. nov., isolated from oil-contaminated soil.</title>
        <authorList>
            <person name="Liu B."/>
        </authorList>
    </citation>
    <scope>NUCLEOTIDE SEQUENCE [LARGE SCALE GENOMIC DNA]</scope>
    <source>
        <strain evidence="4 5">Y3L14</strain>
    </source>
</reference>
<dbReference type="InterPro" id="IPR006860">
    <property type="entry name" value="FecR"/>
</dbReference>
<proteinExistence type="predicted"/>
<keyword evidence="1" id="KW-0812">Transmembrane</keyword>
<dbReference type="Gene3D" id="3.55.50.30">
    <property type="match status" value="1"/>
</dbReference>
<dbReference type="RefSeq" id="WP_136820153.1">
    <property type="nucleotide sequence ID" value="NZ_BMJX01000002.1"/>
</dbReference>
<evidence type="ECO:0000256" key="1">
    <source>
        <dbReference type="SAM" id="Phobius"/>
    </source>
</evidence>
<accession>A0A4U0H6A7</accession>
<dbReference type="AlphaFoldDB" id="A0A4U0H6A7"/>
<dbReference type="Pfam" id="PF16344">
    <property type="entry name" value="FecR_C"/>
    <property type="match status" value="1"/>
</dbReference>
<dbReference type="GO" id="GO:0016989">
    <property type="term" value="F:sigma factor antagonist activity"/>
    <property type="evidence" value="ECO:0007669"/>
    <property type="project" value="TreeGrafter"/>
</dbReference>
<feature type="domain" description="FecR protein" evidence="2">
    <location>
        <begin position="174"/>
        <end position="263"/>
    </location>
</feature>
<dbReference type="OrthoDB" id="697922at2"/>
<dbReference type="EMBL" id="SUKA01000002">
    <property type="protein sequence ID" value="TJY66804.1"/>
    <property type="molecule type" value="Genomic_DNA"/>
</dbReference>
<evidence type="ECO:0000259" key="3">
    <source>
        <dbReference type="Pfam" id="PF16344"/>
    </source>
</evidence>
<feature type="domain" description="Protein FecR C-terminal" evidence="3">
    <location>
        <begin position="309"/>
        <end position="376"/>
    </location>
</feature>
<evidence type="ECO:0000259" key="2">
    <source>
        <dbReference type="Pfam" id="PF04773"/>
    </source>
</evidence>